<feature type="compositionally biased region" description="Polar residues" evidence="3">
    <location>
        <begin position="1"/>
        <end position="12"/>
    </location>
</feature>
<comment type="similarity">
    <text evidence="1 2">Belongs to the VPS51 family.</text>
</comment>
<dbReference type="Pfam" id="PF08700">
    <property type="entry name" value="VPS51_Exo84_N"/>
    <property type="match status" value="1"/>
</dbReference>
<accession>A0A0D1ZNH9</accession>
<feature type="compositionally biased region" description="Polar residues" evidence="3">
    <location>
        <begin position="132"/>
        <end position="143"/>
    </location>
</feature>
<feature type="compositionally biased region" description="Polar residues" evidence="3">
    <location>
        <begin position="92"/>
        <end position="123"/>
    </location>
</feature>
<gene>
    <name evidence="4" type="ORF">PV10_00097</name>
</gene>
<dbReference type="STRING" id="212818.A0A0D1ZNH9"/>
<feature type="compositionally biased region" description="Polar residues" evidence="3">
    <location>
        <begin position="29"/>
        <end position="41"/>
    </location>
</feature>
<keyword evidence="2" id="KW-0813">Transport</keyword>
<proteinExistence type="inferred from homology"/>
<keyword evidence="2" id="KW-0445">Lipid transport</keyword>
<evidence type="ECO:0000256" key="2">
    <source>
        <dbReference type="RuleBase" id="RU368010"/>
    </source>
</evidence>
<reference evidence="4 5" key="1">
    <citation type="submission" date="2015-01" db="EMBL/GenBank/DDBJ databases">
        <title>The Genome Sequence of Exophiala mesophila CBS40295.</title>
        <authorList>
            <consortium name="The Broad Institute Genomics Platform"/>
            <person name="Cuomo C."/>
            <person name="de Hoog S."/>
            <person name="Gorbushina A."/>
            <person name="Stielow B."/>
            <person name="Teixiera M."/>
            <person name="Abouelleil A."/>
            <person name="Chapman S.B."/>
            <person name="Priest M."/>
            <person name="Young S.K."/>
            <person name="Wortman J."/>
            <person name="Nusbaum C."/>
            <person name="Birren B."/>
        </authorList>
    </citation>
    <scope>NUCLEOTIDE SEQUENCE [LARGE SCALE GENOMIC DNA]</scope>
    <source>
        <strain evidence="4 5">CBS 40295</strain>
    </source>
</reference>
<comment type="subunit">
    <text evidence="2">Component of the Golgi-associated retrograde protein (GARP) complex.</text>
</comment>
<dbReference type="GO" id="GO:0005829">
    <property type="term" value="C:cytosol"/>
    <property type="evidence" value="ECO:0007669"/>
    <property type="project" value="GOC"/>
</dbReference>
<keyword evidence="2" id="KW-0653">Protein transport</keyword>
<evidence type="ECO:0000256" key="1">
    <source>
        <dbReference type="ARBA" id="ARBA00006080"/>
    </source>
</evidence>
<dbReference type="PANTHER" id="PTHR15954:SF4">
    <property type="entry name" value="VACUOLAR PROTEIN SORTING-ASSOCIATED PROTEIN 51 HOMOLOG"/>
    <property type="match status" value="1"/>
</dbReference>
<evidence type="ECO:0000313" key="5">
    <source>
        <dbReference type="Proteomes" id="UP000054302"/>
    </source>
</evidence>
<dbReference type="GO" id="GO:1990745">
    <property type="term" value="C:EARP complex"/>
    <property type="evidence" value="ECO:0007669"/>
    <property type="project" value="TreeGrafter"/>
</dbReference>
<evidence type="ECO:0000313" key="4">
    <source>
        <dbReference type="EMBL" id="KIV96202.1"/>
    </source>
</evidence>
<dbReference type="HOGENOM" id="CLU_043566_0_0_1"/>
<dbReference type="RefSeq" id="XP_016227776.1">
    <property type="nucleotide sequence ID" value="XM_016364127.1"/>
</dbReference>
<comment type="function">
    <text evidence="2">Acts as component of the GARP complex that is involved in retrograde transport from early and late endosomes to the trans-Golgi network (TGN).</text>
</comment>
<name>A0A0D1ZNH9_EXOME</name>
<dbReference type="Proteomes" id="UP000054302">
    <property type="component" value="Unassembled WGS sequence"/>
</dbReference>
<dbReference type="GO" id="GO:0015031">
    <property type="term" value="P:protein transport"/>
    <property type="evidence" value="ECO:0007669"/>
    <property type="project" value="UniProtKB-UniRule"/>
</dbReference>
<feature type="region of interest" description="Disordered" evidence="3">
    <location>
        <begin position="91"/>
        <end position="145"/>
    </location>
</feature>
<evidence type="ECO:0000256" key="3">
    <source>
        <dbReference type="SAM" id="MobiDB-lite"/>
    </source>
</evidence>
<dbReference type="GO" id="GO:0000938">
    <property type="term" value="C:GARP complex"/>
    <property type="evidence" value="ECO:0007669"/>
    <property type="project" value="UniProtKB-UniRule"/>
</dbReference>
<dbReference type="InterPro" id="IPR014812">
    <property type="entry name" value="Vps51"/>
</dbReference>
<dbReference type="GeneID" id="27317942"/>
<dbReference type="PANTHER" id="PTHR15954">
    <property type="entry name" value="VACUOLAR PROTEIN SORTING-ASSOCIATED PROTEIN 51 HOMOLOG"/>
    <property type="match status" value="1"/>
</dbReference>
<sequence length="375" mass="39616">MATITSPRSDSPASHHRLPRLTSPPIPQSPSLGGTPTSSVRPSFDLPHRTGSSSPGPTPLGGGNAHNNNGLAASNPQRRNRAALRDYYNLKSKPQPQSSNGAGTPGGTQTLTRSASIGSTASDSAGRPLPSPNDQISNTTLPSQLDAPSFSASDFVADLLTTASLRDILRTESALVSEIRNLDGERKALVYDNYSKLIAAVGTIAEMQKGMHIGVGDGAGKGGSTTGIGSGYQAKGLGLGLKSEQTKPGLEGVQVLKDKIDALVSVVTSLAPATAQESNDQEASNHRDLRTRQNKIETVKWVLAAPERLSDLVANDRLEEAKSEYRQVLDIVNEWDGVRGVDEVKVKCAKVMQESEKDATSQEQDAAEQSLHPQD</sequence>
<dbReference type="OrthoDB" id="203678at2759"/>
<dbReference type="GO" id="GO:0042147">
    <property type="term" value="P:retrograde transport, endosome to Golgi"/>
    <property type="evidence" value="ECO:0007669"/>
    <property type="project" value="UniProtKB-UniRule"/>
</dbReference>
<feature type="region of interest" description="Disordered" evidence="3">
    <location>
        <begin position="352"/>
        <end position="375"/>
    </location>
</feature>
<dbReference type="GO" id="GO:0007030">
    <property type="term" value="P:Golgi organization"/>
    <property type="evidence" value="ECO:0007669"/>
    <property type="project" value="UniProtKB-UniRule"/>
</dbReference>
<keyword evidence="5" id="KW-1185">Reference proteome</keyword>
<comment type="subcellular location">
    <subcellularLocation>
        <location evidence="2">Golgi apparatus</location>
        <location evidence="2">trans-Golgi network</location>
    </subcellularLocation>
</comment>
<dbReference type="GO" id="GO:0032456">
    <property type="term" value="P:endocytic recycling"/>
    <property type="evidence" value="ECO:0007669"/>
    <property type="project" value="TreeGrafter"/>
</dbReference>
<keyword evidence="2" id="KW-0333">Golgi apparatus</keyword>
<protein>
    <recommendedName>
        <fullName evidence="2">Vacuolar protein sorting-associated protein 51 homolog</fullName>
    </recommendedName>
</protein>
<dbReference type="EMBL" id="KN847520">
    <property type="protein sequence ID" value="KIV96202.1"/>
    <property type="molecule type" value="Genomic_DNA"/>
</dbReference>
<feature type="region of interest" description="Disordered" evidence="3">
    <location>
        <begin position="1"/>
        <end position="76"/>
    </location>
</feature>
<organism evidence="4 5">
    <name type="scientific">Exophiala mesophila</name>
    <name type="common">Black yeast-like fungus</name>
    <dbReference type="NCBI Taxonomy" id="212818"/>
    <lineage>
        <taxon>Eukaryota</taxon>
        <taxon>Fungi</taxon>
        <taxon>Dikarya</taxon>
        <taxon>Ascomycota</taxon>
        <taxon>Pezizomycotina</taxon>
        <taxon>Eurotiomycetes</taxon>
        <taxon>Chaetothyriomycetidae</taxon>
        <taxon>Chaetothyriales</taxon>
        <taxon>Herpotrichiellaceae</taxon>
        <taxon>Exophiala</taxon>
    </lineage>
</organism>
<dbReference type="AlphaFoldDB" id="A0A0D1ZNH9"/>
<dbReference type="VEuPathDB" id="FungiDB:PV10_00097"/>
<dbReference type="GO" id="GO:0048193">
    <property type="term" value="P:Golgi vesicle transport"/>
    <property type="evidence" value="ECO:0007669"/>
    <property type="project" value="TreeGrafter"/>
</dbReference>
<dbReference type="GO" id="GO:0006869">
    <property type="term" value="P:lipid transport"/>
    <property type="evidence" value="ECO:0007669"/>
    <property type="project" value="UniProtKB-UniRule"/>
</dbReference>
<dbReference type="GO" id="GO:0016020">
    <property type="term" value="C:membrane"/>
    <property type="evidence" value="ECO:0007669"/>
    <property type="project" value="TreeGrafter"/>
</dbReference>